<dbReference type="AlphaFoldDB" id="A0A5K7YPV4"/>
<organism evidence="1 2">
    <name type="scientific">Desulfosarcina alkanivorans</name>
    <dbReference type="NCBI Taxonomy" id="571177"/>
    <lineage>
        <taxon>Bacteria</taxon>
        <taxon>Pseudomonadati</taxon>
        <taxon>Thermodesulfobacteriota</taxon>
        <taxon>Desulfobacteria</taxon>
        <taxon>Desulfobacterales</taxon>
        <taxon>Desulfosarcinaceae</taxon>
        <taxon>Desulfosarcina</taxon>
    </lineage>
</organism>
<keyword evidence="2" id="KW-1185">Reference proteome</keyword>
<name>A0A5K7YPV4_9BACT</name>
<reference evidence="1 2" key="1">
    <citation type="submission" date="2019-11" db="EMBL/GenBank/DDBJ databases">
        <title>Comparative genomics of hydrocarbon-degrading Desulfosarcina strains.</title>
        <authorList>
            <person name="Watanabe M."/>
            <person name="Kojima H."/>
            <person name="Fukui M."/>
        </authorList>
    </citation>
    <scope>NUCLEOTIDE SEQUENCE [LARGE SCALE GENOMIC DNA]</scope>
    <source>
        <strain evidence="1 2">PL12</strain>
    </source>
</reference>
<gene>
    <name evidence="1" type="ORF">DSCA_52160</name>
</gene>
<evidence type="ECO:0000313" key="2">
    <source>
        <dbReference type="Proteomes" id="UP000427906"/>
    </source>
</evidence>
<evidence type="ECO:0000313" key="1">
    <source>
        <dbReference type="EMBL" id="BBO71286.1"/>
    </source>
</evidence>
<dbReference type="KEGG" id="dalk:DSCA_52160"/>
<dbReference type="Proteomes" id="UP000427906">
    <property type="component" value="Chromosome"/>
</dbReference>
<proteinExistence type="predicted"/>
<dbReference type="EMBL" id="AP021874">
    <property type="protein sequence ID" value="BBO71286.1"/>
    <property type="molecule type" value="Genomic_DNA"/>
</dbReference>
<protein>
    <submittedName>
        <fullName evidence="1">Uncharacterized protein</fullName>
    </submittedName>
</protein>
<accession>A0A5K7YPV4</accession>
<sequence>MGPAITARNETDADLGTITDVTVAAFSPLEISNHTSNTSSRHCVPRTR</sequence>